<dbReference type="VEuPathDB" id="FungiDB:RhiirFUN_001936"/>
<accession>U9SY79</accession>
<sequence>MANISSSSFSSFEDSEYDESFLYDNFVEREDFSISFDSIENISKTEEIADNEEVQTRLISDVWKYFTRKEQVKNPGQHKNMYFWLIGSLMINNRSLLLKLQVLSNISQLFNLGITAYFERNDIIKI</sequence>
<dbReference type="AlphaFoldDB" id="U9SY79"/>
<protein>
    <submittedName>
        <fullName evidence="1">Uncharacterized protein</fullName>
    </submittedName>
</protein>
<evidence type="ECO:0000313" key="1">
    <source>
        <dbReference type="EMBL" id="ESA00047.1"/>
    </source>
</evidence>
<reference evidence="1" key="1">
    <citation type="submission" date="2013-07" db="EMBL/GenBank/DDBJ databases">
        <title>The genome of an arbuscular mycorrhizal fungus provides insights into the evolution of the oldest plant symbiosis.</title>
        <authorList>
            <consortium name="DOE Joint Genome Institute"/>
            <person name="Tisserant E."/>
            <person name="Malbreil M."/>
            <person name="Kuo A."/>
            <person name="Kohler A."/>
            <person name="Symeonidi A."/>
            <person name="Balestrini R."/>
            <person name="Charron P."/>
            <person name="Duensing N."/>
            <person name="Frei-dit-Frey N."/>
            <person name="Gianinazzi-Pearson V."/>
            <person name="Gilbert B."/>
            <person name="Handa Y."/>
            <person name="Hijri M."/>
            <person name="Kaul R."/>
            <person name="Kawaguchi M."/>
            <person name="Krajinski F."/>
            <person name="Lammers P."/>
            <person name="Lapierre D."/>
            <person name="Masclaux F.G."/>
            <person name="Murat C."/>
            <person name="Morin E."/>
            <person name="Ndikumana S."/>
            <person name="Pagni M."/>
            <person name="Petitpierre D."/>
            <person name="Requena N."/>
            <person name="Rosikiewicz P."/>
            <person name="Riley R."/>
            <person name="Saito K."/>
            <person name="San Clemente H."/>
            <person name="Shapiro H."/>
            <person name="van Tuinen D."/>
            <person name="Becard G."/>
            <person name="Bonfante P."/>
            <person name="Paszkowski U."/>
            <person name="Shachar-Hill Y."/>
            <person name="Young J.P."/>
            <person name="Sanders I.R."/>
            <person name="Henrissat B."/>
            <person name="Rensing S.A."/>
            <person name="Grigoriev I.V."/>
            <person name="Corradi N."/>
            <person name="Roux C."/>
            <person name="Martin F."/>
        </authorList>
    </citation>
    <scope>NUCLEOTIDE SEQUENCE</scope>
    <source>
        <strain evidence="1">DAOM 197198</strain>
    </source>
</reference>
<gene>
    <name evidence="1" type="ORF">GLOINDRAFT_83492</name>
</gene>
<dbReference type="HOGENOM" id="CLU_1982761_0_0_1"/>
<proteinExistence type="predicted"/>
<organism evidence="1">
    <name type="scientific">Rhizophagus irregularis (strain DAOM 181602 / DAOM 197198 / MUCL 43194)</name>
    <name type="common">Arbuscular mycorrhizal fungus</name>
    <name type="synonym">Glomus intraradices</name>
    <dbReference type="NCBI Taxonomy" id="747089"/>
    <lineage>
        <taxon>Eukaryota</taxon>
        <taxon>Fungi</taxon>
        <taxon>Fungi incertae sedis</taxon>
        <taxon>Mucoromycota</taxon>
        <taxon>Glomeromycotina</taxon>
        <taxon>Glomeromycetes</taxon>
        <taxon>Glomerales</taxon>
        <taxon>Glomeraceae</taxon>
        <taxon>Rhizophagus</taxon>
    </lineage>
</organism>
<name>U9SY79_RHIID</name>
<dbReference type="EMBL" id="KI297506">
    <property type="protein sequence ID" value="ESA00047.1"/>
    <property type="molecule type" value="Genomic_DNA"/>
</dbReference>